<comment type="subcellular location">
    <subcellularLocation>
        <location evidence="1">Membrane</location>
        <topology evidence="1">Multi-pass membrane protein</topology>
    </subcellularLocation>
</comment>
<evidence type="ECO:0000256" key="12">
    <source>
        <dbReference type="SAM" id="SignalP"/>
    </source>
</evidence>
<dbReference type="PANTHER" id="PTHR11309:SF35">
    <property type="entry name" value="PROTEIN SMOOTHENED"/>
    <property type="match status" value="1"/>
</dbReference>
<dbReference type="GO" id="GO:0071679">
    <property type="term" value="P:commissural neuron axon guidance"/>
    <property type="evidence" value="ECO:0007669"/>
    <property type="project" value="TreeGrafter"/>
</dbReference>
<protein>
    <submittedName>
        <fullName evidence="15">Smoothened, frizzled class receptor</fullName>
    </submittedName>
</protein>
<feature type="transmembrane region" description="Helical" evidence="11">
    <location>
        <begin position="501"/>
        <end position="519"/>
    </location>
</feature>
<keyword evidence="6 11" id="KW-0472">Membrane</keyword>
<feature type="transmembrane region" description="Helical" evidence="11">
    <location>
        <begin position="221"/>
        <end position="243"/>
    </location>
</feature>
<dbReference type="InterPro" id="IPR020067">
    <property type="entry name" value="Frizzled_dom"/>
</dbReference>
<evidence type="ECO:0000313" key="15">
    <source>
        <dbReference type="Ensembl" id="ENSEBUP00000010830.1"/>
    </source>
</evidence>
<dbReference type="InterPro" id="IPR036790">
    <property type="entry name" value="Frizzled_dom_sf"/>
</dbReference>
<evidence type="ECO:0000256" key="6">
    <source>
        <dbReference type="ARBA" id="ARBA00023136"/>
    </source>
</evidence>
<evidence type="ECO:0000256" key="9">
    <source>
        <dbReference type="PROSITE-ProRule" id="PRU00090"/>
    </source>
</evidence>
<feature type="transmembrane region" description="Helical" evidence="11">
    <location>
        <begin position="350"/>
        <end position="370"/>
    </location>
</feature>
<evidence type="ECO:0000256" key="4">
    <source>
        <dbReference type="ARBA" id="ARBA00022692"/>
    </source>
</evidence>
<comment type="similarity">
    <text evidence="2">Belongs to the G-protein coupled receptor Fz/Smo family.</text>
</comment>
<evidence type="ECO:0000259" key="14">
    <source>
        <dbReference type="PROSITE" id="PS50261"/>
    </source>
</evidence>
<feature type="chain" id="PRO_5044680635" evidence="12">
    <location>
        <begin position="32"/>
        <end position="717"/>
    </location>
</feature>
<dbReference type="SMART" id="SM01330">
    <property type="entry name" value="Frizzled"/>
    <property type="match status" value="1"/>
</dbReference>
<dbReference type="GO" id="GO:0007224">
    <property type="term" value="P:smoothened signaling pathway"/>
    <property type="evidence" value="ECO:0007669"/>
    <property type="project" value="TreeGrafter"/>
</dbReference>
<evidence type="ECO:0000256" key="8">
    <source>
        <dbReference type="ARBA" id="ARBA00023170"/>
    </source>
</evidence>
<dbReference type="Ensembl" id="ENSEBUT00000011385.1">
    <property type="protein sequence ID" value="ENSEBUP00000010830.1"/>
    <property type="gene ID" value="ENSEBUG00000006953.1"/>
</dbReference>
<evidence type="ECO:0000313" key="16">
    <source>
        <dbReference type="Proteomes" id="UP000694388"/>
    </source>
</evidence>
<dbReference type="GO" id="GO:0005929">
    <property type="term" value="C:cilium"/>
    <property type="evidence" value="ECO:0007669"/>
    <property type="project" value="TreeGrafter"/>
</dbReference>
<dbReference type="GO" id="GO:0030425">
    <property type="term" value="C:dendrite"/>
    <property type="evidence" value="ECO:0007669"/>
    <property type="project" value="TreeGrafter"/>
</dbReference>
<feature type="transmembrane region" description="Helical" evidence="11">
    <location>
        <begin position="255"/>
        <end position="273"/>
    </location>
</feature>
<dbReference type="PROSITE" id="PS50038">
    <property type="entry name" value="FZ"/>
    <property type="match status" value="1"/>
</dbReference>
<dbReference type="GeneTree" id="ENSGT00940000157206"/>
<keyword evidence="12" id="KW-0732">Signal</keyword>
<feature type="transmembrane region" description="Helical" evidence="11">
    <location>
        <begin position="390"/>
        <end position="413"/>
    </location>
</feature>
<feature type="region of interest" description="Disordered" evidence="10">
    <location>
        <begin position="613"/>
        <end position="659"/>
    </location>
</feature>
<evidence type="ECO:0000256" key="11">
    <source>
        <dbReference type="SAM" id="Phobius"/>
    </source>
</evidence>
<keyword evidence="16" id="KW-1185">Reference proteome</keyword>
<dbReference type="Pfam" id="PF01534">
    <property type="entry name" value="Frizzled"/>
    <property type="match status" value="1"/>
</dbReference>
<keyword evidence="3" id="KW-0217">Developmental protein</keyword>
<dbReference type="Gene3D" id="1.10.2000.10">
    <property type="entry name" value="Frizzled cysteine-rich domain"/>
    <property type="match status" value="1"/>
</dbReference>
<dbReference type="GO" id="GO:0005113">
    <property type="term" value="F:patched binding"/>
    <property type="evidence" value="ECO:0007669"/>
    <property type="project" value="TreeGrafter"/>
</dbReference>
<keyword evidence="7" id="KW-1015">Disulfide bond</keyword>
<evidence type="ECO:0000256" key="10">
    <source>
        <dbReference type="SAM" id="MobiDB-lite"/>
    </source>
</evidence>
<dbReference type="InterPro" id="IPR000539">
    <property type="entry name" value="Frizzled/Smoothened_7TM"/>
</dbReference>
<name>A0A8C4WU33_EPTBU</name>
<evidence type="ECO:0000256" key="5">
    <source>
        <dbReference type="ARBA" id="ARBA00022989"/>
    </source>
</evidence>
<dbReference type="Pfam" id="PF01392">
    <property type="entry name" value="Fz"/>
    <property type="match status" value="1"/>
</dbReference>
<reference evidence="15" key="1">
    <citation type="submission" date="2025-05" db="UniProtKB">
        <authorList>
            <consortium name="Ensembl"/>
        </authorList>
    </citation>
    <scope>IDENTIFICATION</scope>
</reference>
<feature type="domain" description="G-protein coupled receptors family 2 profile 2" evidence="14">
    <location>
        <begin position="219"/>
        <end position="482"/>
    </location>
</feature>
<dbReference type="GO" id="GO:0004888">
    <property type="term" value="F:transmembrane signaling receptor activity"/>
    <property type="evidence" value="ECO:0007669"/>
    <property type="project" value="InterPro"/>
</dbReference>
<proteinExistence type="inferred from homology"/>
<evidence type="ECO:0000259" key="13">
    <source>
        <dbReference type="PROSITE" id="PS50038"/>
    </source>
</evidence>
<comment type="caution">
    <text evidence="9">Lacks conserved residue(s) required for the propagation of feature annotation.</text>
</comment>
<dbReference type="SMART" id="SM00063">
    <property type="entry name" value="FRI"/>
    <property type="match status" value="1"/>
</dbReference>
<evidence type="ECO:0000256" key="1">
    <source>
        <dbReference type="ARBA" id="ARBA00004141"/>
    </source>
</evidence>
<keyword evidence="5 11" id="KW-1133">Transmembrane helix</keyword>
<dbReference type="InterPro" id="IPR017981">
    <property type="entry name" value="GPCR_2-like_7TM"/>
</dbReference>
<feature type="transmembrane region" description="Helical" evidence="11">
    <location>
        <begin position="304"/>
        <end position="329"/>
    </location>
</feature>
<dbReference type="GO" id="GO:0007417">
    <property type="term" value="P:central nervous system development"/>
    <property type="evidence" value="ECO:0007669"/>
    <property type="project" value="TreeGrafter"/>
</dbReference>
<accession>A0A8C4WU33</accession>
<evidence type="ECO:0000256" key="3">
    <source>
        <dbReference type="ARBA" id="ARBA00022473"/>
    </source>
</evidence>
<dbReference type="Ensembl" id="ENSEBUT00000011373.1">
    <property type="protein sequence ID" value="ENSEBUP00000010818.1"/>
    <property type="gene ID" value="ENSEBUG00000006953.1"/>
</dbReference>
<evidence type="ECO:0000256" key="2">
    <source>
        <dbReference type="ARBA" id="ARBA00008077"/>
    </source>
</evidence>
<dbReference type="SUPFAM" id="SSF63501">
    <property type="entry name" value="Frizzled cysteine-rich domain"/>
    <property type="match status" value="1"/>
</dbReference>
<organism evidence="15 16">
    <name type="scientific">Eptatretus burgeri</name>
    <name type="common">Inshore hagfish</name>
    <dbReference type="NCBI Taxonomy" id="7764"/>
    <lineage>
        <taxon>Eukaryota</taxon>
        <taxon>Metazoa</taxon>
        <taxon>Chordata</taxon>
        <taxon>Craniata</taxon>
        <taxon>Vertebrata</taxon>
        <taxon>Cyclostomata</taxon>
        <taxon>Myxini</taxon>
        <taxon>Myxiniformes</taxon>
        <taxon>Myxinidae</taxon>
        <taxon>Eptatretinae</taxon>
        <taxon>Eptatretus</taxon>
    </lineage>
</organism>
<dbReference type="PROSITE" id="PS50261">
    <property type="entry name" value="G_PROTEIN_RECEP_F2_4"/>
    <property type="match status" value="1"/>
</dbReference>
<evidence type="ECO:0000256" key="7">
    <source>
        <dbReference type="ARBA" id="ARBA00023157"/>
    </source>
</evidence>
<dbReference type="PRINTS" id="PR00489">
    <property type="entry name" value="FRIZZLED"/>
</dbReference>
<sequence length="717" mass="77392">MAIVCPPLAALPAVALTVCCLLLGVCAGAWGAARDGPRGREGSRFPPPAPGPCAREAECHRLQESTCLGASLPYTTTSLVLSDARSQDNVLVVLGQWTGLRGWPRCWVVLAPLLCAVYLPACGDGRVALPSRATCQAARQACEPLVELGGGPGTWPKSLDCDDFPSDCTQPLPLRFNISENCVAPLILSEDARTWLGGVPGCAEPCSPPLFYDNELLAAQAFLATAATLALLSTLFALATFAVDWRRSRRQPAVFLFYINACYAGASACWLTQFAHGARQDIVCQPDGTSRIGEPNSRQAPSCILVFVGVYFSLLAAAAWLVLLARGWLAACSALGRPRPAPRYQLAQHHLLAWSLPFALTVAALASAQVDGDYISGICFVGYRNLAARTAFVLLPIGLAAIGAGFFIIRGVVSLCRLRSCHPSLLSPAASRKLTLTILRLVVFAVLVAICVFGSFVCHVFEYSHHDQWERALLLHALCVANGNERAACPASSRRPLALPILHLACAFVAALLMSSWVWTRASILVWRRALCRLLGRGDPVPKRLRKSHMIAKAFARRRDILQDPALELSLSTRSGGGVAAMELGLEDSEEMDSGWVHHMNKMVARRGAILPQELSGDGQRDSDCRSSPPKHKKRKRRKPHRLPPPPSYPSLPNETTVELDFPRRLPPIKMANKPAIVETPEEPIPKLPGCPSDPESAGEEGQVVHKRPASHSLVIS</sequence>
<feature type="transmembrane region" description="Helical" evidence="11">
    <location>
        <begin position="434"/>
        <end position="457"/>
    </location>
</feature>
<feature type="compositionally biased region" description="Basic residues" evidence="10">
    <location>
        <begin position="629"/>
        <end position="642"/>
    </location>
</feature>
<feature type="region of interest" description="Disordered" evidence="10">
    <location>
        <begin position="674"/>
        <end position="717"/>
    </location>
</feature>
<dbReference type="InterPro" id="IPR015526">
    <property type="entry name" value="Frizzled/SFRP"/>
</dbReference>
<dbReference type="OMA" id="HCEPLRY"/>
<dbReference type="GO" id="GO:0005886">
    <property type="term" value="C:plasma membrane"/>
    <property type="evidence" value="ECO:0007669"/>
    <property type="project" value="TreeGrafter"/>
</dbReference>
<keyword evidence="8" id="KW-0675">Receptor</keyword>
<dbReference type="AlphaFoldDB" id="A0A8C4WU33"/>
<dbReference type="Gene3D" id="1.20.1070.10">
    <property type="entry name" value="Rhodopsin 7-helix transmembrane proteins"/>
    <property type="match status" value="1"/>
</dbReference>
<feature type="domain" description="FZ" evidence="13">
    <location>
        <begin position="54"/>
        <end position="185"/>
    </location>
</feature>
<dbReference type="GO" id="GO:0007389">
    <property type="term" value="P:pattern specification process"/>
    <property type="evidence" value="ECO:0007669"/>
    <property type="project" value="TreeGrafter"/>
</dbReference>
<dbReference type="Proteomes" id="UP000694388">
    <property type="component" value="Unplaced"/>
</dbReference>
<keyword evidence="4 11" id="KW-0812">Transmembrane</keyword>
<feature type="signal peptide" evidence="12">
    <location>
        <begin position="1"/>
        <end position="31"/>
    </location>
</feature>
<dbReference type="PANTHER" id="PTHR11309">
    <property type="entry name" value="FRIZZLED"/>
    <property type="match status" value="1"/>
</dbReference>